<dbReference type="STRING" id="931277.C448_07904"/>
<keyword evidence="2" id="KW-1133">Transmembrane helix</keyword>
<dbReference type="EMBL" id="AOMC01000102">
    <property type="protein sequence ID" value="EMA45032.1"/>
    <property type="molecule type" value="Genomic_DNA"/>
</dbReference>
<feature type="transmembrane region" description="Helical" evidence="2">
    <location>
        <begin position="29"/>
        <end position="46"/>
    </location>
</feature>
<dbReference type="Proteomes" id="UP000011568">
    <property type="component" value="Unassembled WGS sequence"/>
</dbReference>
<evidence type="ECO:0000313" key="4">
    <source>
        <dbReference type="Proteomes" id="UP000011568"/>
    </source>
</evidence>
<gene>
    <name evidence="3" type="ORF">C448_07904</name>
</gene>
<keyword evidence="2" id="KW-0472">Membrane</keyword>
<keyword evidence="2" id="KW-0812">Transmembrane</keyword>
<evidence type="ECO:0000256" key="2">
    <source>
        <dbReference type="SAM" id="Phobius"/>
    </source>
</evidence>
<name>M0MH32_HALMO</name>
<comment type="caution">
    <text evidence="3">The sequence shown here is derived from an EMBL/GenBank/DDBJ whole genome shotgun (WGS) entry which is preliminary data.</text>
</comment>
<reference evidence="3 4" key="1">
    <citation type="journal article" date="2014" name="PLoS Genet.">
        <title>Phylogenetically driven sequencing of extremely halophilic archaea reveals strategies for static and dynamic osmo-response.</title>
        <authorList>
            <person name="Becker E.A."/>
            <person name="Seitzer P.M."/>
            <person name="Tritt A."/>
            <person name="Larsen D."/>
            <person name="Krusor M."/>
            <person name="Yao A.I."/>
            <person name="Wu D."/>
            <person name="Madern D."/>
            <person name="Eisen J.A."/>
            <person name="Darling A.E."/>
            <person name="Facciotti M.T."/>
        </authorList>
    </citation>
    <scope>NUCLEOTIDE SEQUENCE [LARGE SCALE GENOMIC DNA]</scope>
    <source>
        <strain evidence="3 4">DSM 1307</strain>
    </source>
</reference>
<organism evidence="3 4">
    <name type="scientific">Halococcus morrhuae DSM 1307</name>
    <dbReference type="NCBI Taxonomy" id="931277"/>
    <lineage>
        <taxon>Archaea</taxon>
        <taxon>Methanobacteriati</taxon>
        <taxon>Methanobacteriota</taxon>
        <taxon>Stenosarchaea group</taxon>
        <taxon>Halobacteria</taxon>
        <taxon>Halobacteriales</taxon>
        <taxon>Halococcaceae</taxon>
        <taxon>Halococcus</taxon>
    </lineage>
</organism>
<keyword evidence="4" id="KW-1185">Reference proteome</keyword>
<accession>M0MH32</accession>
<feature type="region of interest" description="Disordered" evidence="1">
    <location>
        <begin position="1"/>
        <end position="20"/>
    </location>
</feature>
<protein>
    <submittedName>
        <fullName evidence="3">Binding-protein-dependent transport systems inner membrane component</fullName>
    </submittedName>
</protein>
<proteinExistence type="predicted"/>
<evidence type="ECO:0000313" key="3">
    <source>
        <dbReference type="EMBL" id="EMA45032.1"/>
    </source>
</evidence>
<evidence type="ECO:0000256" key="1">
    <source>
        <dbReference type="SAM" id="MobiDB-lite"/>
    </source>
</evidence>
<feature type="compositionally biased region" description="Polar residues" evidence="1">
    <location>
        <begin position="1"/>
        <end position="18"/>
    </location>
</feature>
<sequence>MSQETVTADATDGESSTSDLRDAIGGKRILLYAVLALIAVYFLVPLEAGLVTSFKTNEAVINTAPYLPPGPDG</sequence>
<dbReference type="eggNOG" id="arCOG00159">
    <property type="taxonomic scope" value="Archaea"/>
</dbReference>
<dbReference type="AlphaFoldDB" id="M0MH32"/>
<feature type="non-terminal residue" evidence="3">
    <location>
        <position position="73"/>
    </location>
</feature>